<keyword evidence="3" id="KW-1003">Cell membrane</keyword>
<dbReference type="InterPro" id="IPR032808">
    <property type="entry name" value="DoxX"/>
</dbReference>
<feature type="transmembrane region" description="Helical" evidence="7">
    <location>
        <begin position="70"/>
        <end position="90"/>
    </location>
</feature>
<evidence type="ECO:0000256" key="5">
    <source>
        <dbReference type="ARBA" id="ARBA00022989"/>
    </source>
</evidence>
<dbReference type="PANTHER" id="PTHR33452">
    <property type="entry name" value="OXIDOREDUCTASE CATD-RELATED"/>
    <property type="match status" value="1"/>
</dbReference>
<dbReference type="InterPro" id="IPR051907">
    <property type="entry name" value="DoxX-like_oxidoreductase"/>
</dbReference>
<feature type="transmembrane region" description="Helical" evidence="7">
    <location>
        <begin position="45"/>
        <end position="63"/>
    </location>
</feature>
<keyword evidence="5 7" id="KW-1133">Transmembrane helix</keyword>
<dbReference type="EMBL" id="CP144914">
    <property type="protein sequence ID" value="WWD78996.1"/>
    <property type="molecule type" value="Genomic_DNA"/>
</dbReference>
<dbReference type="KEGG" id="ahal:FTX54_011240"/>
<evidence type="ECO:0000256" key="7">
    <source>
        <dbReference type="SAM" id="Phobius"/>
    </source>
</evidence>
<evidence type="ECO:0000256" key="2">
    <source>
        <dbReference type="ARBA" id="ARBA00006679"/>
    </source>
</evidence>
<dbReference type="OrthoDB" id="886570at2"/>
<protein>
    <submittedName>
        <fullName evidence="8">DoxX family protein</fullName>
    </submittedName>
</protein>
<evidence type="ECO:0000313" key="8">
    <source>
        <dbReference type="EMBL" id="WWD78996.1"/>
    </source>
</evidence>
<evidence type="ECO:0000256" key="1">
    <source>
        <dbReference type="ARBA" id="ARBA00004651"/>
    </source>
</evidence>
<dbReference type="GO" id="GO:0005886">
    <property type="term" value="C:plasma membrane"/>
    <property type="evidence" value="ECO:0007669"/>
    <property type="project" value="UniProtKB-SubCell"/>
</dbReference>
<dbReference type="PANTHER" id="PTHR33452:SF1">
    <property type="entry name" value="INNER MEMBRANE PROTEIN YPHA-RELATED"/>
    <property type="match status" value="1"/>
</dbReference>
<keyword evidence="4 7" id="KW-0812">Transmembrane</keyword>
<proteinExistence type="inferred from homology"/>
<evidence type="ECO:0000256" key="6">
    <source>
        <dbReference type="ARBA" id="ARBA00023136"/>
    </source>
</evidence>
<keyword evidence="9" id="KW-1185">Reference proteome</keyword>
<dbReference type="Proteomes" id="UP000321816">
    <property type="component" value="Chromosome"/>
</dbReference>
<reference evidence="8 9" key="1">
    <citation type="submission" date="2024-01" db="EMBL/GenBank/DDBJ databases">
        <title>Complete Genome Sequence of Alkalicoccus halolimnae BZ-SZ-XJ29T, a Moderately Halophilic Bacterium Isolated from a Salt Lake.</title>
        <authorList>
            <person name="Zhao B."/>
        </authorList>
    </citation>
    <scope>NUCLEOTIDE SEQUENCE [LARGE SCALE GENOMIC DNA]</scope>
    <source>
        <strain evidence="8 9">BZ-SZ-XJ29</strain>
    </source>
</reference>
<organism evidence="8 9">
    <name type="scientific">Alkalicoccus halolimnae</name>
    <dbReference type="NCBI Taxonomy" id="1667239"/>
    <lineage>
        <taxon>Bacteria</taxon>
        <taxon>Bacillati</taxon>
        <taxon>Bacillota</taxon>
        <taxon>Bacilli</taxon>
        <taxon>Bacillales</taxon>
        <taxon>Bacillaceae</taxon>
        <taxon>Alkalicoccus</taxon>
    </lineage>
</organism>
<comment type="subcellular location">
    <subcellularLocation>
        <location evidence="1">Cell membrane</location>
        <topology evidence="1">Multi-pass membrane protein</topology>
    </subcellularLocation>
</comment>
<dbReference type="AlphaFoldDB" id="A0A5C7FBZ6"/>
<feature type="transmembrane region" description="Helical" evidence="7">
    <location>
        <begin position="7"/>
        <end position="25"/>
    </location>
</feature>
<dbReference type="RefSeq" id="WP_147805336.1">
    <property type="nucleotide sequence ID" value="NZ_CP144914.1"/>
</dbReference>
<sequence>MNVSRVWAFFILRMIAGAIFLTHGIDKWFRMDYNTAMFENYGLTRELMLSVGALEILAGFSFLKGMAIKIAAVVLTLIMAGAIVIARFSFGLIGGYDLPLAMFAICLLFVFTNKRNHSFSLILSSTRSFYQNIFHKVRKTNG</sequence>
<evidence type="ECO:0000256" key="4">
    <source>
        <dbReference type="ARBA" id="ARBA00022692"/>
    </source>
</evidence>
<dbReference type="Pfam" id="PF07681">
    <property type="entry name" value="DoxX"/>
    <property type="match status" value="1"/>
</dbReference>
<accession>A0A5C7FBZ6</accession>
<evidence type="ECO:0000313" key="9">
    <source>
        <dbReference type="Proteomes" id="UP000321816"/>
    </source>
</evidence>
<evidence type="ECO:0000256" key="3">
    <source>
        <dbReference type="ARBA" id="ARBA00022475"/>
    </source>
</evidence>
<name>A0A5C7FBZ6_9BACI</name>
<gene>
    <name evidence="8" type="ORF">FTX54_011240</name>
</gene>
<comment type="similarity">
    <text evidence="2">Belongs to the DoxX family.</text>
</comment>
<keyword evidence="6 7" id="KW-0472">Membrane</keyword>
<feature type="transmembrane region" description="Helical" evidence="7">
    <location>
        <begin position="96"/>
        <end position="112"/>
    </location>
</feature>